<protein>
    <submittedName>
        <fullName evidence="1">Uncharacterized protein</fullName>
    </submittedName>
</protein>
<proteinExistence type="predicted"/>
<dbReference type="AlphaFoldDB" id="A0A8J7BXM0"/>
<accession>A0A8J7BXM0</accession>
<dbReference type="EMBL" id="JACXAE010000063">
    <property type="protein sequence ID" value="MBD2774032.1"/>
    <property type="molecule type" value="Genomic_DNA"/>
</dbReference>
<evidence type="ECO:0000313" key="1">
    <source>
        <dbReference type="EMBL" id="MBD2774032.1"/>
    </source>
</evidence>
<reference evidence="1" key="1">
    <citation type="submission" date="2020-09" db="EMBL/GenBank/DDBJ databases">
        <title>Iningainema tapete sp. nov. (Scytonemataceae, Cyanobacteria) from greenhouses in central Florida (USA) produces two types of nodularin with biosynthetic potential for microcystin-LR and anabaenopeptins.</title>
        <authorList>
            <person name="Berthold D.E."/>
            <person name="Lefler F.W."/>
            <person name="Huang I.-S."/>
            <person name="Abdulla H."/>
            <person name="Zimba P.V."/>
            <person name="Laughinghouse H.D. IV."/>
        </authorList>
    </citation>
    <scope>NUCLEOTIDE SEQUENCE</scope>
    <source>
        <strain evidence="1">BLCCT55</strain>
    </source>
</reference>
<gene>
    <name evidence="1" type="ORF">ICL16_18625</name>
</gene>
<dbReference type="Proteomes" id="UP000629098">
    <property type="component" value="Unassembled WGS sequence"/>
</dbReference>
<dbReference type="RefSeq" id="WP_190830533.1">
    <property type="nucleotide sequence ID" value="NZ_CAWPPI010000063.1"/>
</dbReference>
<name>A0A8J7BXM0_9CYAN</name>
<keyword evidence="2" id="KW-1185">Reference proteome</keyword>
<evidence type="ECO:0000313" key="2">
    <source>
        <dbReference type="Proteomes" id="UP000629098"/>
    </source>
</evidence>
<organism evidence="1 2">
    <name type="scientific">Iningainema tapete BLCC-T55</name>
    <dbReference type="NCBI Taxonomy" id="2748662"/>
    <lineage>
        <taxon>Bacteria</taxon>
        <taxon>Bacillati</taxon>
        <taxon>Cyanobacteriota</taxon>
        <taxon>Cyanophyceae</taxon>
        <taxon>Nostocales</taxon>
        <taxon>Scytonemataceae</taxon>
        <taxon>Iningainema tapete</taxon>
    </lineage>
</organism>
<comment type="caution">
    <text evidence="1">The sequence shown here is derived from an EMBL/GenBank/DDBJ whole genome shotgun (WGS) entry which is preliminary data.</text>
</comment>
<sequence length="108" mass="12363">MYSGNDDEVPHYQFAKDYLKELLSPLGTVEPSRKLAEEIREIDVYYPLSLPPTIPGQALGLLWRFAATSALFEPFRNAVKTTEVLSYMSKLFDVYAQMERQAKSDRTP</sequence>